<organism evidence="2 3">
    <name type="scientific">Pseudomonas eucalypticola</name>
    <dbReference type="NCBI Taxonomy" id="2599595"/>
    <lineage>
        <taxon>Bacteria</taxon>
        <taxon>Pseudomonadati</taxon>
        <taxon>Pseudomonadota</taxon>
        <taxon>Gammaproteobacteria</taxon>
        <taxon>Pseudomonadales</taxon>
        <taxon>Pseudomonadaceae</taxon>
        <taxon>Pseudomonas</taxon>
    </lineage>
</organism>
<protein>
    <recommendedName>
        <fullName evidence="4">Type 1 fimbrial protein</fullName>
    </recommendedName>
</protein>
<dbReference type="KEGG" id="pez:HWQ56_05505"/>
<keyword evidence="1" id="KW-0732">Signal</keyword>
<feature type="signal peptide" evidence="1">
    <location>
        <begin position="1"/>
        <end position="22"/>
    </location>
</feature>
<evidence type="ECO:0000313" key="3">
    <source>
        <dbReference type="Proteomes" id="UP000509568"/>
    </source>
</evidence>
<dbReference type="Proteomes" id="UP000509568">
    <property type="component" value="Chromosome"/>
</dbReference>
<sequence>MRLPARRLTLLLLALASPALMASEGLITFSGAVTVPTCPLRVATDDPVPRLEAQGPGCEGTGGVAQLQVQPLGEPQDGLAEVVVQVY</sequence>
<reference evidence="2 3" key="1">
    <citation type="submission" date="2020-06" db="EMBL/GenBank/DDBJ databases">
        <title>Pseudomonas eucalypticola sp. nov., an endophyte of Eucalyptus dunnii leaves with biocontrol ability of eucalyptus leaf blight.</title>
        <authorList>
            <person name="Liu Y."/>
            <person name="Song Z."/>
            <person name="Zeng H."/>
            <person name="Lu M."/>
            <person name="Wang X."/>
            <person name="Lian X."/>
            <person name="Zhang Q."/>
        </authorList>
    </citation>
    <scope>NUCLEOTIDE SEQUENCE [LARGE SCALE GENOMIC DNA]</scope>
    <source>
        <strain evidence="2 3">NP-1</strain>
    </source>
</reference>
<evidence type="ECO:0008006" key="4">
    <source>
        <dbReference type="Google" id="ProtNLM"/>
    </source>
</evidence>
<name>A0A7D5HBN9_9PSED</name>
<dbReference type="RefSeq" id="WP_158154429.1">
    <property type="nucleotide sequence ID" value="NZ_CP056030.1"/>
</dbReference>
<evidence type="ECO:0000256" key="1">
    <source>
        <dbReference type="SAM" id="SignalP"/>
    </source>
</evidence>
<accession>A0A7D5HBN9</accession>
<evidence type="ECO:0000313" key="2">
    <source>
        <dbReference type="EMBL" id="QKZ03270.1"/>
    </source>
</evidence>
<dbReference type="EMBL" id="CP056030">
    <property type="protein sequence ID" value="QKZ03270.1"/>
    <property type="molecule type" value="Genomic_DNA"/>
</dbReference>
<gene>
    <name evidence="2" type="ORF">HWQ56_05505</name>
</gene>
<proteinExistence type="predicted"/>
<feature type="chain" id="PRO_5028926172" description="Type 1 fimbrial protein" evidence="1">
    <location>
        <begin position="23"/>
        <end position="87"/>
    </location>
</feature>
<keyword evidence="3" id="KW-1185">Reference proteome</keyword>
<dbReference type="AlphaFoldDB" id="A0A7D5HBN9"/>